<keyword evidence="7 11" id="KW-1005">Bacterial flagellum biogenesis</keyword>
<dbReference type="OrthoDB" id="6465096at2"/>
<keyword evidence="8 11" id="KW-0653">Protein transport</keyword>
<keyword evidence="4 11" id="KW-0813">Transport</keyword>
<name>A0A4R3YUU6_9GAMM</name>
<evidence type="ECO:0000256" key="1">
    <source>
        <dbReference type="ARBA" id="ARBA00004413"/>
    </source>
</evidence>
<dbReference type="RefSeq" id="WP_131865661.1">
    <property type="nucleotide sequence ID" value="NZ_SMCR01000005.1"/>
</dbReference>
<protein>
    <recommendedName>
        <fullName evidence="3 11">Flagellar FliJ protein</fullName>
    </recommendedName>
</protein>
<dbReference type="NCBIfam" id="TIGR02473">
    <property type="entry name" value="flagell_FliJ"/>
    <property type="match status" value="1"/>
</dbReference>
<evidence type="ECO:0000256" key="4">
    <source>
        <dbReference type="ARBA" id="ARBA00022448"/>
    </source>
</evidence>
<comment type="caution">
    <text evidence="12">The sequence shown here is derived from an EMBL/GenBank/DDBJ whole genome shotgun (WGS) entry which is preliminary data.</text>
</comment>
<dbReference type="PANTHER" id="PTHR38786:SF1">
    <property type="entry name" value="FLAGELLAR FLIJ PROTEIN"/>
    <property type="match status" value="1"/>
</dbReference>
<sequence length="148" mass="17280">MVSASPMNTLRELAERALEEAIMQLGACRVAHNQAVEQLNQLMNYEQEYRQQLQQDMTDIGIQADKWINYQNFIGSLYKVVTFHRQQVSVCHARMQNAMVHLHLKKQRLSAFESLKQRADTAKQLVENRLDQKKMDEFAQRATAKRES</sequence>
<evidence type="ECO:0000256" key="8">
    <source>
        <dbReference type="ARBA" id="ARBA00022927"/>
    </source>
</evidence>
<dbReference type="PRINTS" id="PR01004">
    <property type="entry name" value="FLGFLIJ"/>
</dbReference>
<evidence type="ECO:0000256" key="11">
    <source>
        <dbReference type="PIRNR" id="PIRNR019404"/>
    </source>
</evidence>
<dbReference type="PIRSF" id="PIRSF019404">
    <property type="entry name" value="FliJ"/>
    <property type="match status" value="1"/>
</dbReference>
<evidence type="ECO:0000256" key="2">
    <source>
        <dbReference type="ARBA" id="ARBA00010004"/>
    </source>
</evidence>
<evidence type="ECO:0000313" key="13">
    <source>
        <dbReference type="Proteomes" id="UP000295719"/>
    </source>
</evidence>
<dbReference type="GO" id="GO:0003774">
    <property type="term" value="F:cytoskeletal motor activity"/>
    <property type="evidence" value="ECO:0007669"/>
    <property type="project" value="UniProtKB-UniRule"/>
</dbReference>
<evidence type="ECO:0000256" key="5">
    <source>
        <dbReference type="ARBA" id="ARBA00022475"/>
    </source>
</evidence>
<keyword evidence="9 11" id="KW-0472">Membrane</keyword>
<dbReference type="GO" id="GO:0071973">
    <property type="term" value="P:bacterial-type flagellum-dependent cell motility"/>
    <property type="evidence" value="ECO:0007669"/>
    <property type="project" value="InterPro"/>
</dbReference>
<gene>
    <name evidence="12" type="ORF">EDC52_105161</name>
</gene>
<dbReference type="Proteomes" id="UP000295719">
    <property type="component" value="Unassembled WGS sequence"/>
</dbReference>
<dbReference type="GO" id="GO:0015031">
    <property type="term" value="P:protein transport"/>
    <property type="evidence" value="ECO:0007669"/>
    <property type="project" value="UniProtKB-UniRule"/>
</dbReference>
<dbReference type="GO" id="GO:0009288">
    <property type="term" value="C:bacterial-type flagellum"/>
    <property type="evidence" value="ECO:0007669"/>
    <property type="project" value="UniProtKB-UniRule"/>
</dbReference>
<dbReference type="GO" id="GO:0044781">
    <property type="term" value="P:bacterial-type flagellum organization"/>
    <property type="evidence" value="ECO:0007669"/>
    <property type="project" value="UniProtKB-KW"/>
</dbReference>
<dbReference type="InterPro" id="IPR012823">
    <property type="entry name" value="Flagell_FliJ"/>
</dbReference>
<reference evidence="12 13" key="1">
    <citation type="submission" date="2019-03" db="EMBL/GenBank/DDBJ databases">
        <title>Genomic Encyclopedia of Type Strains, Phase IV (KMG-IV): sequencing the most valuable type-strain genomes for metagenomic binning, comparative biology and taxonomic classification.</title>
        <authorList>
            <person name="Goeker M."/>
        </authorList>
    </citation>
    <scope>NUCLEOTIDE SEQUENCE [LARGE SCALE GENOMIC DNA]</scope>
    <source>
        <strain evidence="12 13">DSM 19580</strain>
    </source>
</reference>
<dbReference type="InterPro" id="IPR053716">
    <property type="entry name" value="Flag_assembly_chemotaxis_eff"/>
</dbReference>
<keyword evidence="13" id="KW-1185">Reference proteome</keyword>
<dbReference type="InterPro" id="IPR052570">
    <property type="entry name" value="FliJ"/>
</dbReference>
<evidence type="ECO:0000313" key="12">
    <source>
        <dbReference type="EMBL" id="TCV95558.1"/>
    </source>
</evidence>
<dbReference type="InterPro" id="IPR018006">
    <property type="entry name" value="Flag_FliJ_proteobac"/>
</dbReference>
<evidence type="ECO:0000256" key="9">
    <source>
        <dbReference type="ARBA" id="ARBA00023136"/>
    </source>
</evidence>
<comment type="subcellular location">
    <subcellularLocation>
        <location evidence="1">Cell membrane</location>
        <topology evidence="1">Peripheral membrane protein</topology>
        <orientation evidence="1">Cytoplasmic side</orientation>
    </subcellularLocation>
</comment>
<keyword evidence="12" id="KW-0969">Cilium</keyword>
<evidence type="ECO:0000256" key="6">
    <source>
        <dbReference type="ARBA" id="ARBA00022500"/>
    </source>
</evidence>
<dbReference type="PANTHER" id="PTHR38786">
    <property type="entry name" value="FLAGELLAR FLIJ PROTEIN"/>
    <property type="match status" value="1"/>
</dbReference>
<keyword evidence="5 11" id="KW-1003">Cell membrane</keyword>
<dbReference type="Pfam" id="PF02050">
    <property type="entry name" value="FliJ"/>
    <property type="match status" value="1"/>
</dbReference>
<keyword evidence="10 11" id="KW-1006">Bacterial flagellum protein export</keyword>
<evidence type="ECO:0000256" key="10">
    <source>
        <dbReference type="ARBA" id="ARBA00023225"/>
    </source>
</evidence>
<comment type="similarity">
    <text evidence="2 11">Belongs to the FliJ family.</text>
</comment>
<keyword evidence="6 11" id="KW-0145">Chemotaxis</keyword>
<evidence type="ECO:0000256" key="3">
    <source>
        <dbReference type="ARBA" id="ARBA00020392"/>
    </source>
</evidence>
<comment type="function">
    <text evidence="11">Flagellar protein that affects chemotactic events.</text>
</comment>
<dbReference type="GO" id="GO:0005886">
    <property type="term" value="C:plasma membrane"/>
    <property type="evidence" value="ECO:0007669"/>
    <property type="project" value="UniProtKB-SubCell"/>
</dbReference>
<dbReference type="Gene3D" id="1.10.287.1700">
    <property type="match status" value="1"/>
</dbReference>
<keyword evidence="12" id="KW-0966">Cell projection</keyword>
<proteinExistence type="inferred from homology"/>
<dbReference type="GO" id="GO:0006935">
    <property type="term" value="P:chemotaxis"/>
    <property type="evidence" value="ECO:0007669"/>
    <property type="project" value="UniProtKB-UniRule"/>
</dbReference>
<keyword evidence="12" id="KW-0282">Flagellum</keyword>
<evidence type="ECO:0000256" key="7">
    <source>
        <dbReference type="ARBA" id="ARBA00022795"/>
    </source>
</evidence>
<organism evidence="12 13">
    <name type="scientific">Biostraticola tofi</name>
    <dbReference type="NCBI Taxonomy" id="466109"/>
    <lineage>
        <taxon>Bacteria</taxon>
        <taxon>Pseudomonadati</taxon>
        <taxon>Pseudomonadota</taxon>
        <taxon>Gammaproteobacteria</taxon>
        <taxon>Enterobacterales</taxon>
        <taxon>Bruguierivoracaceae</taxon>
        <taxon>Biostraticola</taxon>
    </lineage>
</organism>
<dbReference type="EMBL" id="SMCR01000005">
    <property type="protein sequence ID" value="TCV95558.1"/>
    <property type="molecule type" value="Genomic_DNA"/>
</dbReference>
<dbReference type="AlphaFoldDB" id="A0A4R3YUU6"/>
<accession>A0A4R3YUU6</accession>